<keyword evidence="10 12" id="KW-0472">Membrane</keyword>
<feature type="transmembrane region" description="Helical" evidence="12">
    <location>
        <begin position="143"/>
        <end position="162"/>
    </location>
</feature>
<feature type="transmembrane region" description="Helical" evidence="12">
    <location>
        <begin position="944"/>
        <end position="963"/>
    </location>
</feature>
<feature type="compositionally biased region" description="Polar residues" evidence="13">
    <location>
        <begin position="1"/>
        <end position="15"/>
    </location>
</feature>
<keyword evidence="8 12" id="KW-1278">Translocase</keyword>
<evidence type="ECO:0000256" key="13">
    <source>
        <dbReference type="SAM" id="MobiDB-lite"/>
    </source>
</evidence>
<dbReference type="Pfam" id="PF16209">
    <property type="entry name" value="PhoLip_ATPase_N"/>
    <property type="match status" value="1"/>
</dbReference>
<evidence type="ECO:0000259" key="14">
    <source>
        <dbReference type="Pfam" id="PF16209"/>
    </source>
</evidence>
<comment type="caution">
    <text evidence="16">The sequence shown here is derived from an EMBL/GenBank/DDBJ whole genome shotgun (WGS) entry which is preliminary data.</text>
</comment>
<dbReference type="PANTHER" id="PTHR24092:SF218">
    <property type="entry name" value="PHOSPHOLIPID-TRANSPORTING ATPASE"/>
    <property type="match status" value="1"/>
</dbReference>
<evidence type="ECO:0000256" key="6">
    <source>
        <dbReference type="ARBA" id="ARBA00022840"/>
    </source>
</evidence>
<name>A0ABR2HIW9_9EUKA</name>
<keyword evidence="9 12" id="KW-1133">Transmembrane helix</keyword>
<dbReference type="Pfam" id="PF16212">
    <property type="entry name" value="PhoLip_ATPase_C"/>
    <property type="match status" value="1"/>
</dbReference>
<dbReference type="SFLD" id="SFLDS00003">
    <property type="entry name" value="Haloacid_Dehalogenase"/>
    <property type="match status" value="1"/>
</dbReference>
<evidence type="ECO:0000259" key="15">
    <source>
        <dbReference type="Pfam" id="PF16212"/>
    </source>
</evidence>
<dbReference type="Proteomes" id="UP001470230">
    <property type="component" value="Unassembled WGS sequence"/>
</dbReference>
<dbReference type="Pfam" id="PF13246">
    <property type="entry name" value="Cation_ATPase"/>
    <property type="match status" value="1"/>
</dbReference>
<dbReference type="EMBL" id="JAPFFF010000027">
    <property type="protein sequence ID" value="KAK8848179.1"/>
    <property type="molecule type" value="Genomic_DNA"/>
</dbReference>
<evidence type="ECO:0000256" key="5">
    <source>
        <dbReference type="ARBA" id="ARBA00022741"/>
    </source>
</evidence>
<evidence type="ECO:0000313" key="17">
    <source>
        <dbReference type="Proteomes" id="UP001470230"/>
    </source>
</evidence>
<dbReference type="SUPFAM" id="SSF81653">
    <property type="entry name" value="Calcium ATPase, transduction domain A"/>
    <property type="match status" value="1"/>
</dbReference>
<evidence type="ECO:0000313" key="16">
    <source>
        <dbReference type="EMBL" id="KAK8848179.1"/>
    </source>
</evidence>
<dbReference type="EC" id="7.6.2.1" evidence="12"/>
<dbReference type="InterPro" id="IPR001757">
    <property type="entry name" value="P_typ_ATPase"/>
</dbReference>
<feature type="transmembrane region" description="Helical" evidence="12">
    <location>
        <begin position="1052"/>
        <end position="1069"/>
    </location>
</feature>
<feature type="transmembrane region" description="Helical" evidence="12">
    <location>
        <begin position="401"/>
        <end position="422"/>
    </location>
</feature>
<dbReference type="SUPFAM" id="SSF81660">
    <property type="entry name" value="Metal cation-transporting ATPase, ATP-binding domain N"/>
    <property type="match status" value="1"/>
</dbReference>
<feature type="region of interest" description="Disordered" evidence="13">
    <location>
        <begin position="1"/>
        <end position="61"/>
    </location>
</feature>
<dbReference type="SFLD" id="SFLDF00027">
    <property type="entry name" value="p-type_atpase"/>
    <property type="match status" value="1"/>
</dbReference>
<comment type="subcellular location">
    <subcellularLocation>
        <location evidence="1 12">Membrane</location>
        <topology evidence="1 12">Multi-pass membrane protein</topology>
    </subcellularLocation>
</comment>
<feature type="transmembrane region" description="Helical" evidence="12">
    <location>
        <begin position="120"/>
        <end position="137"/>
    </location>
</feature>
<keyword evidence="4" id="KW-0479">Metal-binding</keyword>
<feature type="transmembrane region" description="Helical" evidence="12">
    <location>
        <begin position="351"/>
        <end position="371"/>
    </location>
</feature>
<dbReference type="NCBIfam" id="TIGR01652">
    <property type="entry name" value="ATPase-Plipid"/>
    <property type="match status" value="1"/>
</dbReference>
<comment type="catalytic activity">
    <reaction evidence="11 12">
        <text>ATP + H2O + phospholipidSide 1 = ADP + phosphate + phospholipidSide 2.</text>
        <dbReference type="EC" id="7.6.2.1"/>
    </reaction>
</comment>
<dbReference type="Gene3D" id="3.40.50.1000">
    <property type="entry name" value="HAD superfamily/HAD-like"/>
    <property type="match status" value="1"/>
</dbReference>
<feature type="transmembrane region" description="Helical" evidence="12">
    <location>
        <begin position="969"/>
        <end position="992"/>
    </location>
</feature>
<dbReference type="InterPro" id="IPR023214">
    <property type="entry name" value="HAD_sf"/>
</dbReference>
<dbReference type="InterPro" id="IPR006539">
    <property type="entry name" value="P-type_ATPase_IV"/>
</dbReference>
<dbReference type="Gene3D" id="2.70.150.10">
    <property type="entry name" value="Calcium-transporting ATPase, cytoplasmic transduction domain A"/>
    <property type="match status" value="1"/>
</dbReference>
<feature type="transmembrane region" description="Helical" evidence="12">
    <location>
        <begin position="1115"/>
        <end position="1137"/>
    </location>
</feature>
<dbReference type="SUPFAM" id="SSF56784">
    <property type="entry name" value="HAD-like"/>
    <property type="match status" value="1"/>
</dbReference>
<evidence type="ECO:0000256" key="8">
    <source>
        <dbReference type="ARBA" id="ARBA00022967"/>
    </source>
</evidence>
<evidence type="ECO:0000256" key="12">
    <source>
        <dbReference type="RuleBase" id="RU362033"/>
    </source>
</evidence>
<sequence>MSSSSPNQDINQNKLTDNDEGAIELENSSENFKISDSHNKSSESLSNSSDENKAPAKEKADKKEGEIWATIEVNAYWGKDKDKKSSYVKNYPGQKDNEVRTTRYRWYTFIPLTLFEQYRVLSNIYYIFVLIVSFLPMSPLSYLFQLVPMLVVLIISMIKSGVEDLMKHFEDKKRNEFPVLRYDKELGNFSQTKACELHVGDILKITEDMMVPSDCLFIGSTQENSLCYFSETSLNGETAVKTMQPHPLFDKPEYKGNIDEIVRKVTSENEKFYVDLPEPDRDLTRFDARLKTSNQFWPININNVLLRGTATHYTEDVIGIVLRTGHDTKVMKNIKLPPAKLTKFDKNLNRILIIVFVLKVILCILSTFLGVEYDKGKKFPLIKDLSKSYGMAWLEYFTQYFVLYSYLFPISLTVTIEIIRLFHKAIFSYDPYLYDPDFGHGTAHNSNVIGQLGLVTHILSDKTGTLTENQMELLNFTTEKGGSFYSVDFLNSIESDKSLLQANLDFLLALAICNNVIVYIKNDGTIEYNADSPDESAFVSFAANCGVRLIARNLTSFKIDVCGQCYEYKILAKIPFNSDRKRMSIVVSRKKPSSQQNQLSNMLDNINDELLSTPEQTNTNDNDDDDDDDEYETAIIYTKGADNIMCERIQNYGHKEQEKVNEFAALGLRTLVFASREVKNVELEEWLNKYREAEASLNDRDEMIFECAASIEKNLSYIGISGVEDKLQSEVPQTIRWIRAAGIKLWVLTGDKLETAVAIGKTSGIIIPNSETLIISTQHEDEIERKIDLYLNDFPKTNRTSCSCSNYSDYASDYDDVSLYPVLVMTSTSLELAINKCLDKFMSLADRCHSVILCRVSPFMKAKVTTIVKENISKAQTLAVGDGANDVGMIQVADVGVGIYGREGSQAAMSSDVAIPRFKHLRRTLMVHGHWSYRRMSHVAIIMIYKNIVFISAQLWFSFFNLWSPTSYYSGFVMSCFNLVFTALPPFIFGFWEQDLDQDILESSPELYPVEYDPMSTLNLFYYIILGLFQSLVAYFIPFIVTPDFSLVESGILTYMIAVYIVVCQVMMWQSFQNGWTFGLYTVNIVLAPIIIVIYCKFISGNLADVVNHAMDTTVFWMSFIVGVVLGILPSFIYEYTMKRYRPSKVRIHQERTVRHKRKVAPSKFWFNPDSNNEGNVKLQPQSSNSLTSQANEVSTASFNNS</sequence>
<keyword evidence="6 12" id="KW-0067">ATP-binding</keyword>
<feature type="transmembrane region" description="Helical" evidence="12">
    <location>
        <begin position="1020"/>
        <end position="1040"/>
    </location>
</feature>
<dbReference type="InterPro" id="IPR023298">
    <property type="entry name" value="ATPase_P-typ_TM_dom_sf"/>
</dbReference>
<organism evidence="16 17">
    <name type="scientific">Tritrichomonas musculus</name>
    <dbReference type="NCBI Taxonomy" id="1915356"/>
    <lineage>
        <taxon>Eukaryota</taxon>
        <taxon>Metamonada</taxon>
        <taxon>Parabasalia</taxon>
        <taxon>Tritrichomonadida</taxon>
        <taxon>Tritrichomonadidae</taxon>
        <taxon>Tritrichomonas</taxon>
    </lineage>
</organism>
<evidence type="ECO:0000256" key="9">
    <source>
        <dbReference type="ARBA" id="ARBA00022989"/>
    </source>
</evidence>
<proteinExistence type="inferred from homology"/>
<comment type="similarity">
    <text evidence="2 12">Belongs to the cation transport ATPase (P-type) (TC 3.A.3) family. Type IV subfamily.</text>
</comment>
<dbReference type="PROSITE" id="PS00154">
    <property type="entry name" value="ATPASE_E1_E2"/>
    <property type="match status" value="1"/>
</dbReference>
<feature type="compositionally biased region" description="Basic and acidic residues" evidence="13">
    <location>
        <begin position="50"/>
        <end position="61"/>
    </location>
</feature>
<evidence type="ECO:0000256" key="4">
    <source>
        <dbReference type="ARBA" id="ARBA00022723"/>
    </source>
</evidence>
<dbReference type="SFLD" id="SFLDG00002">
    <property type="entry name" value="C1.7:_P-type_atpase_like"/>
    <property type="match status" value="1"/>
</dbReference>
<evidence type="ECO:0000256" key="7">
    <source>
        <dbReference type="ARBA" id="ARBA00022842"/>
    </source>
</evidence>
<dbReference type="InterPro" id="IPR044492">
    <property type="entry name" value="P_typ_ATPase_HD_dom"/>
</dbReference>
<evidence type="ECO:0000256" key="3">
    <source>
        <dbReference type="ARBA" id="ARBA00022692"/>
    </source>
</evidence>
<evidence type="ECO:0000256" key="10">
    <source>
        <dbReference type="ARBA" id="ARBA00023136"/>
    </source>
</evidence>
<dbReference type="InterPro" id="IPR032631">
    <property type="entry name" value="P-type_ATPase_N"/>
</dbReference>
<keyword evidence="7 12" id="KW-0460">Magnesium</keyword>
<dbReference type="PRINTS" id="PR00119">
    <property type="entry name" value="CATATPASE"/>
</dbReference>
<evidence type="ECO:0000256" key="11">
    <source>
        <dbReference type="ARBA" id="ARBA00034036"/>
    </source>
</evidence>
<dbReference type="NCBIfam" id="TIGR01494">
    <property type="entry name" value="ATPase_P-type"/>
    <property type="match status" value="1"/>
</dbReference>
<feature type="compositionally biased region" description="Polar residues" evidence="13">
    <location>
        <begin position="1169"/>
        <end position="1202"/>
    </location>
</feature>
<dbReference type="Gene3D" id="3.40.1110.10">
    <property type="entry name" value="Calcium-transporting ATPase, cytoplasmic domain N"/>
    <property type="match status" value="1"/>
</dbReference>
<feature type="region of interest" description="Disordered" evidence="13">
    <location>
        <begin position="1164"/>
        <end position="1202"/>
    </location>
</feature>
<feature type="domain" description="P-type ATPase N-terminal" evidence="14">
    <location>
        <begin position="94"/>
        <end position="141"/>
    </location>
</feature>
<gene>
    <name evidence="16" type="ORF">M9Y10_019235</name>
</gene>
<evidence type="ECO:0000256" key="2">
    <source>
        <dbReference type="ARBA" id="ARBA00008109"/>
    </source>
</evidence>
<protein>
    <recommendedName>
        <fullName evidence="12">Phospholipid-transporting ATPase</fullName>
        <ecNumber evidence="12">7.6.2.1</ecNumber>
    </recommendedName>
</protein>
<evidence type="ECO:0000256" key="1">
    <source>
        <dbReference type="ARBA" id="ARBA00004141"/>
    </source>
</evidence>
<feature type="domain" description="P-type ATPase C-terminal" evidence="15">
    <location>
        <begin position="908"/>
        <end position="1144"/>
    </location>
</feature>
<dbReference type="InterPro" id="IPR032630">
    <property type="entry name" value="P_typ_ATPase_c"/>
</dbReference>
<dbReference type="InterPro" id="IPR023299">
    <property type="entry name" value="ATPase_P-typ_cyto_dom_N"/>
</dbReference>
<dbReference type="SUPFAM" id="SSF81665">
    <property type="entry name" value="Calcium ATPase, transmembrane domain M"/>
    <property type="match status" value="1"/>
</dbReference>
<keyword evidence="17" id="KW-1185">Reference proteome</keyword>
<dbReference type="InterPro" id="IPR018303">
    <property type="entry name" value="ATPase_P-typ_P_site"/>
</dbReference>
<accession>A0ABR2HIW9</accession>
<feature type="transmembrane region" description="Helical" evidence="12">
    <location>
        <begin position="1076"/>
        <end position="1095"/>
    </location>
</feature>
<keyword evidence="5 12" id="KW-0547">Nucleotide-binding</keyword>
<reference evidence="16 17" key="1">
    <citation type="submission" date="2024-04" db="EMBL/GenBank/DDBJ databases">
        <title>Tritrichomonas musculus Genome.</title>
        <authorList>
            <person name="Alves-Ferreira E."/>
            <person name="Grigg M."/>
            <person name="Lorenzi H."/>
            <person name="Galac M."/>
        </authorList>
    </citation>
    <scope>NUCLEOTIDE SEQUENCE [LARGE SCALE GENOMIC DNA]</scope>
    <source>
        <strain evidence="16 17">EAF2021</strain>
    </source>
</reference>
<dbReference type="PANTHER" id="PTHR24092">
    <property type="entry name" value="PROBABLE PHOSPHOLIPID-TRANSPORTING ATPASE"/>
    <property type="match status" value="1"/>
</dbReference>
<dbReference type="InterPro" id="IPR036412">
    <property type="entry name" value="HAD-like_sf"/>
</dbReference>
<dbReference type="InterPro" id="IPR008250">
    <property type="entry name" value="ATPase_P-typ_transduc_dom_A_sf"/>
</dbReference>
<keyword evidence="3 12" id="KW-0812">Transmembrane</keyword>